<sequence>MILHKFYVNNNLNSTLGQYEMICQRTWYTSLVILRILCIFLPGYIHPDEFFQTPEIVAGDIFHFEIFKPWEYNATWPCRSIVIPALVNGIPFAILKYLHNTLNQYGFNMLPINTITLLIAERLPFALFSFAFDFILFRLAKIYRRDPYPTLIVLSSSYTLLVYFTRPFSNATEAILLALCGYILQVAVVIPQFNKQAGKVPTTAFKIPSTKASLALGLVFALGSFTRITFVIYAFPIGCAYLYAVGTQTLSNPRRNILSKFSAFMVAILPLFVGLALSSLAMILIDSIYFGSLKIRSVTQLYPLLLNPFALLDSFKKGELVITPLNNVLYNSNKENLSLHGLHPWYLHLLVYTPLLLGPLAYLLENKCRLAIFNRKYYSETFLKTVFAYSVLFGITVLSLMPHQEARFLLPILFPVIFILSDKLKSASRGFWMIFVLFNILGFLIFGIFHQGGIIPVLNHVQHEINEPVFCSFYDEHIHCQYSYSPQDKELDSQFKLRTNLIFYKTYMPPQHLLAIKRKDEGKSTIKLVDLAGSSLDILQETLASYHGVSASAMRSDAAANIAVFKVTSKDEFERTLLVVPSAVDLGPLQSRLKLIHRQWGHLNTEYFDRLVQNPIDSLYLNVYTLLDSTN</sequence>
<feature type="transmembrane region" description="Helical" evidence="11">
    <location>
        <begin position="408"/>
        <end position="424"/>
    </location>
</feature>
<keyword evidence="3" id="KW-0337">GPI-anchor biosynthesis</keyword>
<evidence type="ECO:0000256" key="3">
    <source>
        <dbReference type="ARBA" id="ARBA00022502"/>
    </source>
</evidence>
<protein>
    <recommendedName>
        <fullName evidence="11">Mannosyltransferase</fullName>
        <ecNumber evidence="11">2.4.1.-</ecNumber>
    </recommendedName>
</protein>
<dbReference type="InterPro" id="IPR005599">
    <property type="entry name" value="GPI_mannosylTrfase"/>
</dbReference>
<feature type="transmembrane region" description="Helical" evidence="11">
    <location>
        <begin position="385"/>
        <end position="402"/>
    </location>
</feature>
<comment type="similarity">
    <text evidence="10">Belongs to the glycosyltransferase 22 family. PIGZ subfamily.</text>
</comment>
<comment type="caution">
    <text evidence="12">The sequence shown here is derived from an EMBL/GenBank/DDBJ whole genome shotgun (WGS) entry which is preliminary data.</text>
</comment>
<evidence type="ECO:0000256" key="4">
    <source>
        <dbReference type="ARBA" id="ARBA00022676"/>
    </source>
</evidence>
<evidence type="ECO:0000256" key="5">
    <source>
        <dbReference type="ARBA" id="ARBA00022679"/>
    </source>
</evidence>
<keyword evidence="8 11" id="KW-1133">Transmembrane helix</keyword>
<dbReference type="PANTHER" id="PTHR22760:SF3">
    <property type="entry name" value="GPI MANNOSYLTRANSFERASE 4"/>
    <property type="match status" value="1"/>
</dbReference>
<organism evidence="12 13">
    <name type="scientific">Basidiobolus ranarum</name>
    <dbReference type="NCBI Taxonomy" id="34480"/>
    <lineage>
        <taxon>Eukaryota</taxon>
        <taxon>Fungi</taxon>
        <taxon>Fungi incertae sedis</taxon>
        <taxon>Zoopagomycota</taxon>
        <taxon>Entomophthoromycotina</taxon>
        <taxon>Basidiobolomycetes</taxon>
        <taxon>Basidiobolales</taxon>
        <taxon>Basidiobolaceae</taxon>
        <taxon>Basidiobolus</taxon>
    </lineage>
</organism>
<dbReference type="Pfam" id="PF03901">
    <property type="entry name" value="Glyco_transf_22"/>
    <property type="match status" value="1"/>
</dbReference>
<keyword evidence="9 11" id="KW-0472">Membrane</keyword>
<gene>
    <name evidence="12" type="primary">SMP3_3</name>
    <name evidence="12" type="ORF">K7432_004229</name>
</gene>
<accession>A0ABR2W4X9</accession>
<feature type="transmembrane region" description="Helical" evidence="11">
    <location>
        <begin position="26"/>
        <end position="45"/>
    </location>
</feature>
<feature type="transmembrane region" description="Helical" evidence="11">
    <location>
        <begin position="214"/>
        <end position="243"/>
    </location>
</feature>
<keyword evidence="6 11" id="KW-0812">Transmembrane</keyword>
<evidence type="ECO:0000256" key="10">
    <source>
        <dbReference type="ARBA" id="ARBA00038466"/>
    </source>
</evidence>
<dbReference type="EMBL" id="JASJQH010007018">
    <property type="protein sequence ID" value="KAK9720273.1"/>
    <property type="molecule type" value="Genomic_DNA"/>
</dbReference>
<evidence type="ECO:0000256" key="6">
    <source>
        <dbReference type="ARBA" id="ARBA00022692"/>
    </source>
</evidence>
<dbReference type="PANTHER" id="PTHR22760">
    <property type="entry name" value="GLYCOSYLTRANSFERASE"/>
    <property type="match status" value="1"/>
</dbReference>
<evidence type="ECO:0000256" key="9">
    <source>
        <dbReference type="ARBA" id="ARBA00023136"/>
    </source>
</evidence>
<name>A0ABR2W4X9_9FUNG</name>
<evidence type="ECO:0000256" key="1">
    <source>
        <dbReference type="ARBA" id="ARBA00004477"/>
    </source>
</evidence>
<proteinExistence type="inferred from homology"/>
<keyword evidence="7 11" id="KW-0256">Endoplasmic reticulum</keyword>
<evidence type="ECO:0000313" key="12">
    <source>
        <dbReference type="EMBL" id="KAK9720273.1"/>
    </source>
</evidence>
<keyword evidence="13" id="KW-1185">Reference proteome</keyword>
<evidence type="ECO:0000256" key="11">
    <source>
        <dbReference type="RuleBase" id="RU363075"/>
    </source>
</evidence>
<comment type="pathway">
    <text evidence="2">Glycolipid biosynthesis; glycosylphosphatidylinositol-anchor biosynthesis.</text>
</comment>
<comment type="subcellular location">
    <subcellularLocation>
        <location evidence="1 11">Endoplasmic reticulum membrane</location>
        <topology evidence="1 11">Multi-pass membrane protein</topology>
    </subcellularLocation>
</comment>
<dbReference type="EC" id="2.4.1.-" evidence="11"/>
<dbReference type="Proteomes" id="UP001479436">
    <property type="component" value="Unassembled WGS sequence"/>
</dbReference>
<reference evidence="12 13" key="1">
    <citation type="submission" date="2023-04" db="EMBL/GenBank/DDBJ databases">
        <title>Genome of Basidiobolus ranarum AG-B5.</title>
        <authorList>
            <person name="Stajich J.E."/>
            <person name="Carter-House D."/>
            <person name="Gryganskyi A."/>
        </authorList>
    </citation>
    <scope>NUCLEOTIDE SEQUENCE [LARGE SCALE GENOMIC DNA]</scope>
    <source>
        <strain evidence="12 13">AG-B5</strain>
    </source>
</reference>
<dbReference type="GO" id="GO:0016757">
    <property type="term" value="F:glycosyltransferase activity"/>
    <property type="evidence" value="ECO:0007669"/>
    <property type="project" value="UniProtKB-KW"/>
</dbReference>
<evidence type="ECO:0000256" key="7">
    <source>
        <dbReference type="ARBA" id="ARBA00022824"/>
    </source>
</evidence>
<keyword evidence="5" id="KW-0808">Transferase</keyword>
<evidence type="ECO:0000256" key="2">
    <source>
        <dbReference type="ARBA" id="ARBA00004687"/>
    </source>
</evidence>
<feature type="transmembrane region" description="Helical" evidence="11">
    <location>
        <begin position="263"/>
        <end position="285"/>
    </location>
</feature>
<evidence type="ECO:0000313" key="13">
    <source>
        <dbReference type="Proteomes" id="UP001479436"/>
    </source>
</evidence>
<feature type="transmembrane region" description="Helical" evidence="11">
    <location>
        <begin position="148"/>
        <end position="168"/>
    </location>
</feature>
<evidence type="ECO:0000256" key="8">
    <source>
        <dbReference type="ARBA" id="ARBA00022989"/>
    </source>
</evidence>
<feature type="transmembrane region" description="Helical" evidence="11">
    <location>
        <begin position="115"/>
        <end position="136"/>
    </location>
</feature>
<keyword evidence="4 11" id="KW-0328">Glycosyltransferase</keyword>
<feature type="transmembrane region" description="Helical" evidence="11">
    <location>
        <begin position="431"/>
        <end position="449"/>
    </location>
</feature>
<feature type="transmembrane region" description="Helical" evidence="11">
    <location>
        <begin position="345"/>
        <end position="364"/>
    </location>
</feature>
<feature type="transmembrane region" description="Helical" evidence="11">
    <location>
        <begin position="174"/>
        <end position="193"/>
    </location>
</feature>